<proteinExistence type="predicted"/>
<reference evidence="2" key="1">
    <citation type="submission" date="2016-11" db="UniProtKB">
        <authorList>
            <consortium name="WormBaseParasite"/>
        </authorList>
    </citation>
    <scope>IDENTIFICATION</scope>
    <source>
        <strain evidence="2">KR3021</strain>
    </source>
</reference>
<dbReference type="WBParaSite" id="RSKR_0000029050.1">
    <property type="protein sequence ID" value="RSKR_0000029050.1"/>
    <property type="gene ID" value="RSKR_0000029050"/>
</dbReference>
<dbReference type="Proteomes" id="UP000095286">
    <property type="component" value="Unplaced"/>
</dbReference>
<organism evidence="1 2">
    <name type="scientific">Rhabditophanes sp. KR3021</name>
    <dbReference type="NCBI Taxonomy" id="114890"/>
    <lineage>
        <taxon>Eukaryota</taxon>
        <taxon>Metazoa</taxon>
        <taxon>Ecdysozoa</taxon>
        <taxon>Nematoda</taxon>
        <taxon>Chromadorea</taxon>
        <taxon>Rhabditida</taxon>
        <taxon>Tylenchina</taxon>
        <taxon>Panagrolaimomorpha</taxon>
        <taxon>Strongyloidoidea</taxon>
        <taxon>Alloionematidae</taxon>
        <taxon>Rhabditophanes</taxon>
    </lineage>
</organism>
<sequence length="246" mass="28483">MLLPIYLLFLKISFIFGYIQYINVTGQYVCNKIGLPNLRIDLMERDMLMNDDHLNYTTTNSQGYFTIYGEEDEFFGITPYLIVQHQCNKREHRNCSIKNVNWIDTDLVNKGLSNVDQIELFDDKNPICFIYGNSQILTLKGQYVCESQGIPNLRIDLMDHYSILNDSHMGNATTDEHGFFTISGSDNDFLNINPYLVVEHQCNKRKNRNCRIKKVDWIDGKHIGVGVADVGQIELFSVKNPSICWY</sequence>
<protein>
    <submittedName>
        <fullName evidence="2">Transthyretin-like family-containing protein</fullName>
    </submittedName>
</protein>
<evidence type="ECO:0000313" key="1">
    <source>
        <dbReference type="Proteomes" id="UP000095286"/>
    </source>
</evidence>
<evidence type="ECO:0000313" key="2">
    <source>
        <dbReference type="WBParaSite" id="RSKR_0000029050.1"/>
    </source>
</evidence>
<accession>A0AC35TG91</accession>
<name>A0AC35TG91_9BILA</name>